<sequence>MSFLKTIQLFVSNNPGLTNKQIAAALPEYELHSVQRAVCRLAMLNRAERKGERPNFRYYAKSPVGPIGPIIPRAPVEKVESVTESKQETAPNPAVVAMLEKAQELFDKGLFMRAATVLMEAFNRSKNEALREKILAERQRCLSMVVKAKPQVDGWCLAGRARNVR</sequence>
<evidence type="ECO:0000313" key="1">
    <source>
        <dbReference type="EMBL" id="RSK70419.1"/>
    </source>
</evidence>
<comment type="caution">
    <text evidence="1">The sequence shown here is derived from an EMBL/GenBank/DDBJ whole genome shotgun (WGS) entry which is preliminary data.</text>
</comment>
<protein>
    <recommendedName>
        <fullName evidence="3">PerC family transcriptional regulator</fullName>
    </recommendedName>
</protein>
<gene>
    <name evidence="1" type="ORF">EJE24_01200</name>
</gene>
<dbReference type="Proteomes" id="UP000276389">
    <property type="component" value="Unassembled WGS sequence"/>
</dbReference>
<organism evidence="1 2">
    <name type="scientific">Enterobacter huaxiensis</name>
    <dbReference type="NCBI Taxonomy" id="2494702"/>
    <lineage>
        <taxon>Bacteria</taxon>
        <taxon>Pseudomonadati</taxon>
        <taxon>Pseudomonadota</taxon>
        <taxon>Gammaproteobacteria</taxon>
        <taxon>Enterobacterales</taxon>
        <taxon>Enterobacteriaceae</taxon>
        <taxon>Enterobacter</taxon>
    </lineage>
</organism>
<evidence type="ECO:0000313" key="2">
    <source>
        <dbReference type="Proteomes" id="UP000276389"/>
    </source>
</evidence>
<name>A0A428LYD9_9ENTR</name>
<dbReference type="AlphaFoldDB" id="A0A428LYD9"/>
<evidence type="ECO:0008006" key="3">
    <source>
        <dbReference type="Google" id="ProtNLM"/>
    </source>
</evidence>
<accession>A0A428LYD9</accession>
<dbReference type="EMBL" id="RWHU01000001">
    <property type="protein sequence ID" value="RSK70419.1"/>
    <property type="molecule type" value="Genomic_DNA"/>
</dbReference>
<reference evidence="1 2" key="1">
    <citation type="submission" date="2018-12" db="EMBL/GenBank/DDBJ databases">
        <title>The Genome Submission of two Enterobacter spp. strains.</title>
        <authorList>
            <person name="Wu W."/>
            <person name="Wei L."/>
            <person name="Feng Y."/>
            <person name="Zong Z."/>
        </authorList>
    </citation>
    <scope>NUCLEOTIDE SEQUENCE [LARGE SCALE GENOMIC DNA]</scope>
    <source>
        <strain evidence="1 2">WCHEHu045002</strain>
    </source>
</reference>
<proteinExistence type="predicted"/>
<dbReference type="RefSeq" id="WP_125913410.1">
    <property type="nucleotide sequence ID" value="NZ_RWHU01000001.1"/>
</dbReference>